<sequence length="181" mass="21857">MKLPAKLVEIVAHNISQELLEKHLVEADDPEKFKKDITDILLKAVEEERQIHEEAERLVEQHINLIDEEIRFREAVNKVKEKLAEERGIHLDPEERLNQVSQRIKKYLETEDSVEIFEHPNKIRRIVLERLKKLLREEREIDREVRQRIRSYSKKIIEGTPEWKILYNRIYEDALRKRGLL</sequence>
<proteinExistence type="predicted"/>
<dbReference type="AlphaFoldDB" id="A0A832DS02"/>
<reference evidence="1" key="1">
    <citation type="journal article" date="2020" name="mSystems">
        <title>Genome- and Community-Level Interaction Insights into Carbon Utilization and Element Cycling Functions of Hydrothermarchaeota in Hydrothermal Sediment.</title>
        <authorList>
            <person name="Zhou Z."/>
            <person name="Liu Y."/>
            <person name="Xu W."/>
            <person name="Pan J."/>
            <person name="Luo Z.H."/>
            <person name="Li M."/>
        </authorList>
    </citation>
    <scope>NUCLEOTIDE SEQUENCE [LARGE SCALE GENOMIC DNA]</scope>
    <source>
        <strain evidence="1">SpSt-1257</strain>
    </source>
</reference>
<dbReference type="Pfam" id="PF04368">
    <property type="entry name" value="DUF507"/>
    <property type="match status" value="1"/>
</dbReference>
<comment type="caution">
    <text evidence="1">The sequence shown here is derived from an EMBL/GenBank/DDBJ whole genome shotgun (WGS) entry which is preliminary data.</text>
</comment>
<evidence type="ECO:0000313" key="1">
    <source>
        <dbReference type="EMBL" id="HEV09441.1"/>
    </source>
</evidence>
<accession>A0A832DS02</accession>
<name>A0A832DS02_9AQUI</name>
<dbReference type="InterPro" id="IPR007463">
    <property type="entry name" value="DUF507"/>
</dbReference>
<dbReference type="EMBL" id="DSFC01000198">
    <property type="protein sequence ID" value="HEV09441.1"/>
    <property type="molecule type" value="Genomic_DNA"/>
</dbReference>
<organism evidence="1">
    <name type="scientific">Sulfurihydrogenibium azorense</name>
    <dbReference type="NCBI Taxonomy" id="309806"/>
    <lineage>
        <taxon>Bacteria</taxon>
        <taxon>Pseudomonadati</taxon>
        <taxon>Aquificota</taxon>
        <taxon>Aquificia</taxon>
        <taxon>Aquificales</taxon>
        <taxon>Hydrogenothermaceae</taxon>
        <taxon>Sulfurihydrogenibium</taxon>
    </lineage>
</organism>
<dbReference type="Proteomes" id="UP000885621">
    <property type="component" value="Unassembled WGS sequence"/>
</dbReference>
<protein>
    <submittedName>
        <fullName evidence="1">DUF507 family protein</fullName>
    </submittedName>
</protein>
<gene>
    <name evidence="1" type="ORF">ENO34_03455</name>
</gene>